<reference evidence="11" key="1">
    <citation type="submission" date="2018-06" db="EMBL/GenBank/DDBJ databases">
        <authorList>
            <person name="Zhirakovskaya E."/>
        </authorList>
    </citation>
    <scope>NUCLEOTIDE SEQUENCE</scope>
</reference>
<dbReference type="Gene3D" id="3.40.50.300">
    <property type="entry name" value="P-loop containing nucleotide triphosphate hydrolases"/>
    <property type="match status" value="1"/>
</dbReference>
<dbReference type="Gene3D" id="1.20.272.10">
    <property type="match status" value="1"/>
</dbReference>
<dbReference type="InterPro" id="IPR008921">
    <property type="entry name" value="DNA_pol3_clamp-load_cplx_C"/>
</dbReference>
<accession>A0A3B1CPQ5</accession>
<keyword evidence="5" id="KW-0235">DNA replication</keyword>
<dbReference type="Gene3D" id="1.10.8.60">
    <property type="match status" value="1"/>
</dbReference>
<evidence type="ECO:0000256" key="1">
    <source>
        <dbReference type="ARBA" id="ARBA00012417"/>
    </source>
</evidence>
<dbReference type="Pfam" id="PF06144">
    <property type="entry name" value="DNA_pol3_delta"/>
    <property type="match status" value="1"/>
</dbReference>
<evidence type="ECO:0000256" key="5">
    <source>
        <dbReference type="ARBA" id="ARBA00022705"/>
    </source>
</evidence>
<protein>
    <recommendedName>
        <fullName evidence="2">DNA polymerase III subunit delta</fullName>
        <ecNumber evidence="1">2.7.7.7</ecNumber>
    </recommendedName>
</protein>
<evidence type="ECO:0000259" key="10">
    <source>
        <dbReference type="Pfam" id="PF21694"/>
    </source>
</evidence>
<feature type="domain" description="DNA polymerase III delta subunit-like C-terminal" evidence="10">
    <location>
        <begin position="210"/>
        <end position="328"/>
    </location>
</feature>
<evidence type="ECO:0000256" key="2">
    <source>
        <dbReference type="ARBA" id="ARBA00017703"/>
    </source>
</evidence>
<proteinExistence type="inferred from homology"/>
<evidence type="ECO:0000256" key="8">
    <source>
        <dbReference type="ARBA" id="ARBA00049244"/>
    </source>
</evidence>
<keyword evidence="3" id="KW-0808">Transferase</keyword>
<gene>
    <name evidence="11" type="ORF">MNBD_NITROSPINAE05-704</name>
</gene>
<dbReference type="GO" id="GO:0009360">
    <property type="term" value="C:DNA polymerase III complex"/>
    <property type="evidence" value="ECO:0007669"/>
    <property type="project" value="InterPro"/>
</dbReference>
<organism evidence="11">
    <name type="scientific">hydrothermal vent metagenome</name>
    <dbReference type="NCBI Taxonomy" id="652676"/>
    <lineage>
        <taxon>unclassified sequences</taxon>
        <taxon>metagenomes</taxon>
        <taxon>ecological metagenomes</taxon>
    </lineage>
</organism>
<comment type="similarity">
    <text evidence="7">Belongs to the DNA polymerase HolA subunit family.</text>
</comment>
<evidence type="ECO:0000313" key="11">
    <source>
        <dbReference type="EMBL" id="VAX32099.1"/>
    </source>
</evidence>
<evidence type="ECO:0000259" key="9">
    <source>
        <dbReference type="Pfam" id="PF06144"/>
    </source>
</evidence>
<dbReference type="InterPro" id="IPR027417">
    <property type="entry name" value="P-loop_NTPase"/>
</dbReference>
<dbReference type="GO" id="GO:0003677">
    <property type="term" value="F:DNA binding"/>
    <property type="evidence" value="ECO:0007669"/>
    <property type="project" value="InterPro"/>
</dbReference>
<evidence type="ECO:0000256" key="3">
    <source>
        <dbReference type="ARBA" id="ARBA00022679"/>
    </source>
</evidence>
<keyword evidence="6" id="KW-0239">DNA-directed DNA polymerase</keyword>
<name>A0A3B1CPQ5_9ZZZZ</name>
<evidence type="ECO:0000256" key="6">
    <source>
        <dbReference type="ARBA" id="ARBA00022932"/>
    </source>
</evidence>
<dbReference type="PANTHER" id="PTHR34388:SF1">
    <property type="entry name" value="DNA POLYMERASE III SUBUNIT DELTA"/>
    <property type="match status" value="1"/>
</dbReference>
<dbReference type="Pfam" id="PF21694">
    <property type="entry name" value="DNA_pol3_delta_C"/>
    <property type="match status" value="1"/>
</dbReference>
<keyword evidence="4" id="KW-0548">Nucleotidyltransferase</keyword>
<feature type="domain" description="DNA polymerase III delta N-terminal" evidence="9">
    <location>
        <begin position="19"/>
        <end position="136"/>
    </location>
</feature>
<dbReference type="SUPFAM" id="SSF48019">
    <property type="entry name" value="post-AAA+ oligomerization domain-like"/>
    <property type="match status" value="1"/>
</dbReference>
<dbReference type="InterPro" id="IPR005790">
    <property type="entry name" value="DNA_polIII_delta"/>
</dbReference>
<dbReference type="InterPro" id="IPR048466">
    <property type="entry name" value="DNA_pol3_delta-like_C"/>
</dbReference>
<comment type="catalytic activity">
    <reaction evidence="8">
        <text>DNA(n) + a 2'-deoxyribonucleoside 5'-triphosphate = DNA(n+1) + diphosphate</text>
        <dbReference type="Rhea" id="RHEA:22508"/>
        <dbReference type="Rhea" id="RHEA-COMP:17339"/>
        <dbReference type="Rhea" id="RHEA-COMP:17340"/>
        <dbReference type="ChEBI" id="CHEBI:33019"/>
        <dbReference type="ChEBI" id="CHEBI:61560"/>
        <dbReference type="ChEBI" id="CHEBI:173112"/>
        <dbReference type="EC" id="2.7.7.7"/>
    </reaction>
</comment>
<dbReference type="NCBIfam" id="TIGR01128">
    <property type="entry name" value="holA"/>
    <property type="match status" value="1"/>
</dbReference>
<sequence>MNPKEALQQIRQDKIAPFYFLFGEERFFHSEIIHAIVEKLIDADNREFNLETFEAKSSSVSDWISAAKTLSFLGGTKVVIATNLHEVTLAPKDCDALLDYSKAPPEGTCLILTADKADRKRKVFKSLTKHAGAVACDAPAEMTLIPWIKKRADAMGYQLSPDAARQMVELTGARPGVLAMELEKLMTYAGGNRSITDKEVLAMVGDIKQENPFALTEALKEKNAQQALALLHNQLGHGEEPLKILGTIVWQLRVIWEVKTYQAQKLPPQKIAEAMGAKPFMVEKAMKHTRNFSHGELIKSFKGLVQADRLLKTTGQSAQGILESLILSLCAGKN</sequence>
<evidence type="ECO:0000256" key="7">
    <source>
        <dbReference type="ARBA" id="ARBA00034754"/>
    </source>
</evidence>
<evidence type="ECO:0000256" key="4">
    <source>
        <dbReference type="ARBA" id="ARBA00022695"/>
    </source>
</evidence>
<dbReference type="EC" id="2.7.7.7" evidence="1"/>
<dbReference type="InterPro" id="IPR010372">
    <property type="entry name" value="DNA_pol3_delta_N"/>
</dbReference>
<dbReference type="AlphaFoldDB" id="A0A3B1CPQ5"/>
<dbReference type="PANTHER" id="PTHR34388">
    <property type="entry name" value="DNA POLYMERASE III SUBUNIT DELTA"/>
    <property type="match status" value="1"/>
</dbReference>
<dbReference type="EMBL" id="UOGG01000185">
    <property type="protein sequence ID" value="VAX32099.1"/>
    <property type="molecule type" value="Genomic_DNA"/>
</dbReference>
<dbReference type="GO" id="GO:0003887">
    <property type="term" value="F:DNA-directed DNA polymerase activity"/>
    <property type="evidence" value="ECO:0007669"/>
    <property type="project" value="UniProtKB-KW"/>
</dbReference>
<dbReference type="GO" id="GO:0006261">
    <property type="term" value="P:DNA-templated DNA replication"/>
    <property type="evidence" value="ECO:0007669"/>
    <property type="project" value="TreeGrafter"/>
</dbReference>
<dbReference type="SUPFAM" id="SSF52540">
    <property type="entry name" value="P-loop containing nucleoside triphosphate hydrolases"/>
    <property type="match status" value="1"/>
</dbReference>